<reference evidence="1" key="1">
    <citation type="submission" date="2020-08" db="EMBL/GenBank/DDBJ databases">
        <title>Multicomponent nature underlies the extraordinary mechanical properties of spider dragline silk.</title>
        <authorList>
            <person name="Kono N."/>
            <person name="Nakamura H."/>
            <person name="Mori M."/>
            <person name="Yoshida Y."/>
            <person name="Ohtoshi R."/>
            <person name="Malay A.D."/>
            <person name="Moran D.A.P."/>
            <person name="Tomita M."/>
            <person name="Numata K."/>
            <person name="Arakawa K."/>
        </authorList>
    </citation>
    <scope>NUCLEOTIDE SEQUENCE</scope>
</reference>
<name>A0A8X6RY68_TRICX</name>
<protein>
    <submittedName>
        <fullName evidence="1">Uncharacterized protein</fullName>
    </submittedName>
</protein>
<dbReference type="AlphaFoldDB" id="A0A8X6RY68"/>
<comment type="caution">
    <text evidence="1">The sequence shown here is derived from an EMBL/GenBank/DDBJ whole genome shotgun (WGS) entry which is preliminary data.</text>
</comment>
<dbReference type="Proteomes" id="UP000887159">
    <property type="component" value="Unassembled WGS sequence"/>
</dbReference>
<keyword evidence="2" id="KW-1185">Reference proteome</keyword>
<evidence type="ECO:0000313" key="1">
    <source>
        <dbReference type="EMBL" id="GFY02876.1"/>
    </source>
</evidence>
<sequence>MDLEQGEENGTLVNCLNEKFVPVEILNAELCAISRPLRDVRSNMWDVLLTVPNDPRYARLKTHLGIGQAKDG</sequence>
<dbReference type="EMBL" id="BMAU01021233">
    <property type="protein sequence ID" value="GFY02876.1"/>
    <property type="molecule type" value="Genomic_DNA"/>
</dbReference>
<organism evidence="1 2">
    <name type="scientific">Trichonephila clavipes</name>
    <name type="common">Golden silk orbweaver</name>
    <name type="synonym">Nephila clavipes</name>
    <dbReference type="NCBI Taxonomy" id="2585209"/>
    <lineage>
        <taxon>Eukaryota</taxon>
        <taxon>Metazoa</taxon>
        <taxon>Ecdysozoa</taxon>
        <taxon>Arthropoda</taxon>
        <taxon>Chelicerata</taxon>
        <taxon>Arachnida</taxon>
        <taxon>Araneae</taxon>
        <taxon>Araneomorphae</taxon>
        <taxon>Entelegynae</taxon>
        <taxon>Araneoidea</taxon>
        <taxon>Nephilidae</taxon>
        <taxon>Trichonephila</taxon>
    </lineage>
</organism>
<accession>A0A8X6RY68</accession>
<proteinExistence type="predicted"/>
<evidence type="ECO:0000313" key="2">
    <source>
        <dbReference type="Proteomes" id="UP000887159"/>
    </source>
</evidence>
<gene>
    <name evidence="1" type="ORF">TNCV_3507561</name>
</gene>